<keyword evidence="3" id="KW-1185">Reference proteome</keyword>
<proteinExistence type="predicted"/>
<dbReference type="Proteomes" id="UP001166674">
    <property type="component" value="Unassembled WGS sequence"/>
</dbReference>
<evidence type="ECO:0000256" key="1">
    <source>
        <dbReference type="SAM" id="MobiDB-lite"/>
    </source>
</evidence>
<sequence length="113" mass="12227">MVTDARRLRRRRAVGTPPTVTRGVDCDSEIPELCGPRARRRGRAGRAGSGAQAQFRLLSGRGPSVACSATLGKTTATNEAPRWKAFAGFTQKRLRNSDLSPTAFLTRLTLPAF</sequence>
<evidence type="ECO:0000313" key="2">
    <source>
        <dbReference type="EMBL" id="MBZ3875433.1"/>
    </source>
</evidence>
<evidence type="ECO:0000313" key="3">
    <source>
        <dbReference type="Proteomes" id="UP001166674"/>
    </source>
</evidence>
<accession>A0AA41MNW0</accession>
<name>A0AA41MNW0_SCICA</name>
<gene>
    <name evidence="2" type="ORF">SUZIE_132910</name>
</gene>
<dbReference type="EMBL" id="JAATJV010250100">
    <property type="protein sequence ID" value="MBZ3875433.1"/>
    <property type="molecule type" value="Genomic_DNA"/>
</dbReference>
<protein>
    <submittedName>
        <fullName evidence="2">Uncharacterized protein</fullName>
    </submittedName>
</protein>
<feature type="region of interest" description="Disordered" evidence="1">
    <location>
        <begin position="1"/>
        <end position="23"/>
    </location>
</feature>
<reference evidence="2" key="1">
    <citation type="submission" date="2020-03" db="EMBL/GenBank/DDBJ databases">
        <title>Studies in the Genomics of Life Span.</title>
        <authorList>
            <person name="Glass D."/>
        </authorList>
    </citation>
    <scope>NUCLEOTIDE SEQUENCE</scope>
    <source>
        <strain evidence="2">SUZIE</strain>
        <tissue evidence="2">Muscle</tissue>
    </source>
</reference>
<dbReference type="AlphaFoldDB" id="A0AA41MNW0"/>
<organism evidence="2 3">
    <name type="scientific">Sciurus carolinensis</name>
    <name type="common">Eastern gray squirrel</name>
    <dbReference type="NCBI Taxonomy" id="30640"/>
    <lineage>
        <taxon>Eukaryota</taxon>
        <taxon>Metazoa</taxon>
        <taxon>Chordata</taxon>
        <taxon>Craniata</taxon>
        <taxon>Vertebrata</taxon>
        <taxon>Euteleostomi</taxon>
        <taxon>Mammalia</taxon>
        <taxon>Eutheria</taxon>
        <taxon>Euarchontoglires</taxon>
        <taxon>Glires</taxon>
        <taxon>Rodentia</taxon>
        <taxon>Sciuromorpha</taxon>
        <taxon>Sciuridae</taxon>
        <taxon>Sciurinae</taxon>
        <taxon>Sciurini</taxon>
        <taxon>Sciurus</taxon>
    </lineage>
</organism>
<comment type="caution">
    <text evidence="2">The sequence shown here is derived from an EMBL/GenBank/DDBJ whole genome shotgun (WGS) entry which is preliminary data.</text>
</comment>